<dbReference type="Gene3D" id="3.40.50.1820">
    <property type="entry name" value="alpha/beta hydrolase"/>
    <property type="match status" value="1"/>
</dbReference>
<dbReference type="GO" id="GO:0016787">
    <property type="term" value="F:hydrolase activity"/>
    <property type="evidence" value="ECO:0007669"/>
    <property type="project" value="UniProtKB-KW"/>
</dbReference>
<evidence type="ECO:0000259" key="3">
    <source>
        <dbReference type="Pfam" id="PF20434"/>
    </source>
</evidence>
<feature type="region of interest" description="Disordered" evidence="2">
    <location>
        <begin position="1"/>
        <end position="22"/>
    </location>
</feature>
<dbReference type="SUPFAM" id="SSF53474">
    <property type="entry name" value="alpha/beta-Hydrolases"/>
    <property type="match status" value="1"/>
</dbReference>
<dbReference type="Proteomes" id="UP000622552">
    <property type="component" value="Unassembled WGS sequence"/>
</dbReference>
<protein>
    <submittedName>
        <fullName evidence="4">Pimeloyl-ACP methyl ester carboxylesterase</fullName>
    </submittedName>
</protein>
<keyword evidence="5" id="KW-1185">Reference proteome</keyword>
<dbReference type="InterPro" id="IPR049492">
    <property type="entry name" value="BD-FAE-like_dom"/>
</dbReference>
<dbReference type="PANTHER" id="PTHR48081:SF33">
    <property type="entry name" value="KYNURENINE FORMAMIDASE"/>
    <property type="match status" value="1"/>
</dbReference>
<dbReference type="PANTHER" id="PTHR48081">
    <property type="entry name" value="AB HYDROLASE SUPERFAMILY PROTEIN C4A8.06C"/>
    <property type="match status" value="1"/>
</dbReference>
<sequence>MDPREVLTRPAPAPDFTEPYGDHPDQVFDVRGTGPLVVFVHGGFWRAEYDRAHVGPLSCGLAAEGYRVATIEFRRTGQPGGGWPGTFDDVTLALAEVPRILGQEIALVSGHSAGGHLALWAAADGPVLALAPVTGLAGAHELDDRAAHLLLGGGPGEVPERYVAAEPSRVGTLIHGTEDAQVPVELSRAYAARTGSRLVELPGIEHFGLIDPLSAAWPTVLAEARAAIGS</sequence>
<dbReference type="InterPro" id="IPR029058">
    <property type="entry name" value="AB_hydrolase_fold"/>
</dbReference>
<accession>A0A8J7GML3</accession>
<keyword evidence="1" id="KW-0378">Hydrolase</keyword>
<evidence type="ECO:0000313" key="5">
    <source>
        <dbReference type="Proteomes" id="UP000622552"/>
    </source>
</evidence>
<comment type="caution">
    <text evidence="4">The sequence shown here is derived from an EMBL/GenBank/DDBJ whole genome shotgun (WGS) entry which is preliminary data.</text>
</comment>
<proteinExistence type="predicted"/>
<name>A0A8J7GML3_9ACTN</name>
<dbReference type="Pfam" id="PF20434">
    <property type="entry name" value="BD-FAE"/>
    <property type="match status" value="1"/>
</dbReference>
<dbReference type="AlphaFoldDB" id="A0A8J7GML3"/>
<organism evidence="4 5">
    <name type="scientific">Longispora fulva</name>
    <dbReference type="NCBI Taxonomy" id="619741"/>
    <lineage>
        <taxon>Bacteria</taxon>
        <taxon>Bacillati</taxon>
        <taxon>Actinomycetota</taxon>
        <taxon>Actinomycetes</taxon>
        <taxon>Micromonosporales</taxon>
        <taxon>Micromonosporaceae</taxon>
        <taxon>Longispora</taxon>
    </lineage>
</organism>
<gene>
    <name evidence="4" type="ORF">IW245_005971</name>
</gene>
<dbReference type="InterPro" id="IPR050300">
    <property type="entry name" value="GDXG_lipolytic_enzyme"/>
</dbReference>
<evidence type="ECO:0000256" key="1">
    <source>
        <dbReference type="ARBA" id="ARBA00022801"/>
    </source>
</evidence>
<evidence type="ECO:0000313" key="4">
    <source>
        <dbReference type="EMBL" id="MBG6139777.1"/>
    </source>
</evidence>
<evidence type="ECO:0000256" key="2">
    <source>
        <dbReference type="SAM" id="MobiDB-lite"/>
    </source>
</evidence>
<dbReference type="EMBL" id="JADOUF010000001">
    <property type="protein sequence ID" value="MBG6139777.1"/>
    <property type="molecule type" value="Genomic_DNA"/>
</dbReference>
<reference evidence="4" key="1">
    <citation type="submission" date="2020-11" db="EMBL/GenBank/DDBJ databases">
        <title>Sequencing the genomes of 1000 actinobacteria strains.</title>
        <authorList>
            <person name="Klenk H.-P."/>
        </authorList>
    </citation>
    <scope>NUCLEOTIDE SEQUENCE</scope>
    <source>
        <strain evidence="4">DSM 45356</strain>
    </source>
</reference>
<feature type="domain" description="BD-FAE-like" evidence="3">
    <location>
        <begin position="33"/>
        <end position="123"/>
    </location>
</feature>